<gene>
    <name evidence="1" type="ORF">GUA46_06860</name>
</gene>
<evidence type="ECO:0000313" key="1">
    <source>
        <dbReference type="EMBL" id="NVN18054.1"/>
    </source>
</evidence>
<evidence type="ECO:0000313" key="2">
    <source>
        <dbReference type="Proteomes" id="UP000558089"/>
    </source>
</evidence>
<dbReference type="Proteomes" id="UP000558089">
    <property type="component" value="Unassembled WGS sequence"/>
</dbReference>
<reference evidence="1 2" key="1">
    <citation type="submission" date="2020-01" db="EMBL/GenBank/DDBJ databases">
        <title>Draft Genome Analysis of Muricauda sp. HICW Isolated from coastal seawater of PR China.</title>
        <authorList>
            <person name="Chen M.-X."/>
        </authorList>
    </citation>
    <scope>NUCLEOTIDE SEQUENCE [LARGE SCALE GENOMIC DNA]</scope>
    <source>
        <strain evidence="1 2">HICW</strain>
    </source>
</reference>
<evidence type="ECO:0008006" key="3">
    <source>
        <dbReference type="Google" id="ProtNLM"/>
    </source>
</evidence>
<dbReference type="AlphaFoldDB" id="A0A850NDJ4"/>
<dbReference type="SUPFAM" id="SSF82185">
    <property type="entry name" value="Histone H3 K4-specific methyltransferase SET7/9 N-terminal domain"/>
    <property type="match status" value="1"/>
</dbReference>
<dbReference type="PROSITE" id="PS51257">
    <property type="entry name" value="PROKAR_LIPOPROTEIN"/>
    <property type="match status" value="1"/>
</dbReference>
<keyword evidence="2" id="KW-1185">Reference proteome</keyword>
<dbReference type="RefSeq" id="WP_176619856.1">
    <property type="nucleotide sequence ID" value="NZ_WYET01000003.1"/>
</dbReference>
<sequence>MRILIILLILMLVSCKKKEVREQYPSGQLKMKYTVNNDNKKHGVLERYDEQGNLREISIYSDGIARDSSLFYDANSNLESIVFWNNVGEAYYQKRLFPDGKTRFEGPLGSNEEQVGKWKLYNQQGILSEYREYVNLSGESYMNQRWILNAQGDTIPGGNFYRAVSPDTAIVEKPYRIHFFLEQPVISYDSDLFVCLPKQDYTINPDFSNEQNIEWDTIPSLSIRFKEHERFRDNNHDVVFDMQNFEVGQKNIRGFLLEKEKTQKDTFDFVTRKIYFDLPVYISADSISQ</sequence>
<proteinExistence type="predicted"/>
<accession>A0A850NDJ4</accession>
<comment type="caution">
    <text evidence="1">The sequence shown here is derived from an EMBL/GenBank/DDBJ whole genome shotgun (WGS) entry which is preliminary data.</text>
</comment>
<protein>
    <recommendedName>
        <fullName evidence="3">Toxin-antitoxin system YwqK family antitoxin</fullName>
    </recommendedName>
</protein>
<dbReference type="EMBL" id="WYET01000003">
    <property type="protein sequence ID" value="NVN18054.1"/>
    <property type="molecule type" value="Genomic_DNA"/>
</dbReference>
<dbReference type="Gene3D" id="3.90.930.1">
    <property type="match status" value="1"/>
</dbReference>
<organism evidence="1 2">
    <name type="scientific">Flagellimonas chongwuensis</name>
    <dbReference type="NCBI Taxonomy" id="2697365"/>
    <lineage>
        <taxon>Bacteria</taxon>
        <taxon>Pseudomonadati</taxon>
        <taxon>Bacteroidota</taxon>
        <taxon>Flavobacteriia</taxon>
        <taxon>Flavobacteriales</taxon>
        <taxon>Flavobacteriaceae</taxon>
        <taxon>Flagellimonas</taxon>
    </lineage>
</organism>
<name>A0A850NDJ4_9FLAO</name>